<dbReference type="InterPro" id="IPR001611">
    <property type="entry name" value="Leu-rich_rpt"/>
</dbReference>
<dbReference type="AlphaFoldDB" id="A0A5N6MJB4"/>
<dbReference type="FunFam" id="3.80.10.10:FF:001347">
    <property type="entry name" value="LRR receptor-like serine/threonine-protein kinase GSO2"/>
    <property type="match status" value="1"/>
</dbReference>
<sequence>MEASFVVIFTFLFVGTSSNTIFTTSSNVTCIERERQSLLEFKQALTDTYNLLSTWRGIECCEWHGVGCDSRNGHVVKLDLRSLTSLETYVYTWLEGELSPSLQNLKHLRYLDLSMNNFSGNIPQFLGSFERLEYLSLSHSGFHGVVPHHLGNLSKLQYLDFKNCFLDSTGLRISYSKYSNELIMDDLGWVSSLTSLKHLDLSGITLGSHIDWFRPVNMISSLLTLNLAWSDINFPSVKSVNFTSLNSLDLSLNHINSTIPVWLSNLTGLMHLSLHGNSFHGKIPDYIGMFSSLSSIDLSFNSFESTLPDLLCNLSSLVRLDLSKNMFSGHIPARLGLLLRLQDLYLDNNQLSGKIPKSLWQLSNLKNLDLSYNSLVGVLFDTHFTMLKNLNYLVLSRNSLVLNFSSGWIPPFKLQIFFATSCHVGPHFPTWLQTQTNLQRLKISNSSIRDTIPEWFENILPNIHDLDLSYNQIGGKLPQFHGDIGNLVKNRILKMNSNKFEGSLATFPSNVFFLDLSNNLLTGRVPQTDGTLNPSLAVVYLSKNHFTGSIPVHLCKVPSIQFLDLSHNEFSGGLPGCFSNLSDLGVIDLANNGITGVVPSSWGSLQYLFSLHLQNNRLEGDIPLSLQNLKTLVTMDLGNNLFTGTIPFWIGEKLSNLRFLNLQSNKFTGKIPLQLCQLNALQHLRLSNNNITGMIPHCFRNLSGMITPSTNYYASFFYYQENILGLLKGRELLYTKTREFLASLDLSNNNIAGEIPESLMNLVGLMSLNLSGNLLQGQIPMTIGDLKQLESLDLSINKLSGRIPQSLSSLNFLSYLNLSYNNLSGAIPHGNQIQTLDDLSIYEGNNGLCGPPVSRSCNENAVSYNPVVEYEGEDDSEGLWLYAGMGPGFVVGLVGLLGSLHFIRRWRVFYFETLEDLYGWVTVSVLLNLARLRRKVSK</sequence>
<evidence type="ECO:0000256" key="12">
    <source>
        <dbReference type="SAM" id="Phobius"/>
    </source>
</evidence>
<dbReference type="PRINTS" id="PR00019">
    <property type="entry name" value="LEURICHRPT"/>
</dbReference>
<evidence type="ECO:0000256" key="9">
    <source>
        <dbReference type="ARBA" id="ARBA00023136"/>
    </source>
</evidence>
<keyword evidence="3" id="KW-1003">Cell membrane</keyword>
<keyword evidence="7" id="KW-0677">Repeat</keyword>
<keyword evidence="6 13" id="KW-0732">Signal</keyword>
<comment type="caution">
    <text evidence="16">The sequence shown here is derived from an EMBL/GenBank/DDBJ whole genome shotgun (WGS) entry which is preliminary data.</text>
</comment>
<keyword evidence="8 12" id="KW-1133">Transmembrane helix</keyword>
<evidence type="ECO:0000259" key="15">
    <source>
        <dbReference type="Pfam" id="PF23598"/>
    </source>
</evidence>
<dbReference type="EMBL" id="SZYD01000015">
    <property type="protein sequence ID" value="KAD3640310.1"/>
    <property type="molecule type" value="Genomic_DNA"/>
</dbReference>
<dbReference type="InterPro" id="IPR055414">
    <property type="entry name" value="LRR_R13L4/SHOC2-like"/>
</dbReference>
<dbReference type="Proteomes" id="UP000326396">
    <property type="component" value="Linkage Group LG5"/>
</dbReference>
<dbReference type="PANTHER" id="PTHR48063:SF106">
    <property type="entry name" value="LEUCINE-RICH REPEAT DOMAIN, L DOMAIN-LIKE PROTEIN-RELATED"/>
    <property type="match status" value="1"/>
</dbReference>
<dbReference type="OrthoDB" id="1060944at2759"/>
<dbReference type="SUPFAM" id="SSF52058">
    <property type="entry name" value="L domain-like"/>
    <property type="match status" value="2"/>
</dbReference>
<evidence type="ECO:0000256" key="11">
    <source>
        <dbReference type="ARBA" id="ARBA00023180"/>
    </source>
</evidence>
<evidence type="ECO:0000256" key="2">
    <source>
        <dbReference type="ARBA" id="ARBA00009592"/>
    </source>
</evidence>
<evidence type="ECO:0000256" key="4">
    <source>
        <dbReference type="ARBA" id="ARBA00022614"/>
    </source>
</evidence>
<reference evidence="16 17" key="1">
    <citation type="submission" date="2019-05" db="EMBL/GenBank/DDBJ databases">
        <title>Mikania micrantha, genome provides insights into the molecular mechanism of rapid growth.</title>
        <authorList>
            <person name="Liu B."/>
        </authorList>
    </citation>
    <scope>NUCLEOTIDE SEQUENCE [LARGE SCALE GENOMIC DNA]</scope>
    <source>
        <strain evidence="16">NLD-2019</strain>
        <tissue evidence="16">Leaf</tissue>
    </source>
</reference>
<keyword evidence="11" id="KW-0325">Glycoprotein</keyword>
<evidence type="ECO:0000256" key="7">
    <source>
        <dbReference type="ARBA" id="ARBA00022737"/>
    </source>
</evidence>
<keyword evidence="10" id="KW-0675">Receptor</keyword>
<dbReference type="InterPro" id="IPR046956">
    <property type="entry name" value="RLP23-like"/>
</dbReference>
<evidence type="ECO:0000313" key="16">
    <source>
        <dbReference type="EMBL" id="KAD3640310.1"/>
    </source>
</evidence>
<dbReference type="Pfam" id="PF08263">
    <property type="entry name" value="LRRNT_2"/>
    <property type="match status" value="1"/>
</dbReference>
<evidence type="ECO:0000256" key="6">
    <source>
        <dbReference type="ARBA" id="ARBA00022729"/>
    </source>
</evidence>
<proteinExistence type="inferred from homology"/>
<organism evidence="16 17">
    <name type="scientific">Mikania micrantha</name>
    <name type="common">bitter vine</name>
    <dbReference type="NCBI Taxonomy" id="192012"/>
    <lineage>
        <taxon>Eukaryota</taxon>
        <taxon>Viridiplantae</taxon>
        <taxon>Streptophyta</taxon>
        <taxon>Embryophyta</taxon>
        <taxon>Tracheophyta</taxon>
        <taxon>Spermatophyta</taxon>
        <taxon>Magnoliopsida</taxon>
        <taxon>eudicotyledons</taxon>
        <taxon>Gunneridae</taxon>
        <taxon>Pentapetalae</taxon>
        <taxon>asterids</taxon>
        <taxon>campanulids</taxon>
        <taxon>Asterales</taxon>
        <taxon>Asteraceae</taxon>
        <taxon>Asteroideae</taxon>
        <taxon>Heliantheae alliance</taxon>
        <taxon>Eupatorieae</taxon>
        <taxon>Mikania</taxon>
    </lineage>
</organism>
<dbReference type="InterPro" id="IPR032675">
    <property type="entry name" value="LRR_dom_sf"/>
</dbReference>
<dbReference type="PANTHER" id="PTHR48063">
    <property type="entry name" value="LRR RECEPTOR-LIKE KINASE"/>
    <property type="match status" value="1"/>
</dbReference>
<keyword evidence="4" id="KW-0433">Leucine-rich repeat</keyword>
<dbReference type="Gene3D" id="3.80.10.10">
    <property type="entry name" value="Ribonuclease Inhibitor"/>
    <property type="match status" value="4"/>
</dbReference>
<dbReference type="FunFam" id="3.80.10.10:FF:000041">
    <property type="entry name" value="LRR receptor-like serine/threonine-protein kinase ERECTA"/>
    <property type="match status" value="1"/>
</dbReference>
<comment type="similarity">
    <text evidence="2">Belongs to the RLP family.</text>
</comment>
<accession>A0A5N6MJB4</accession>
<dbReference type="Pfam" id="PF00560">
    <property type="entry name" value="LRR_1"/>
    <property type="match status" value="10"/>
</dbReference>
<dbReference type="FunFam" id="3.80.10.10:FF:000129">
    <property type="entry name" value="Leucine-rich repeat receptor-like kinase"/>
    <property type="match status" value="1"/>
</dbReference>
<dbReference type="SUPFAM" id="SSF52047">
    <property type="entry name" value="RNI-like"/>
    <property type="match status" value="1"/>
</dbReference>
<dbReference type="InterPro" id="IPR003591">
    <property type="entry name" value="Leu-rich_rpt_typical-subtyp"/>
</dbReference>
<feature type="chain" id="PRO_5024368409" evidence="13">
    <location>
        <begin position="19"/>
        <end position="938"/>
    </location>
</feature>
<name>A0A5N6MJB4_9ASTR</name>
<protein>
    <submittedName>
        <fullName evidence="16">Uncharacterized protein</fullName>
    </submittedName>
</protein>
<feature type="transmembrane region" description="Helical" evidence="12">
    <location>
        <begin position="879"/>
        <end position="903"/>
    </location>
</feature>
<dbReference type="GO" id="GO:0051707">
    <property type="term" value="P:response to other organism"/>
    <property type="evidence" value="ECO:0007669"/>
    <property type="project" value="UniProtKB-ARBA"/>
</dbReference>
<feature type="domain" description="Disease resistance R13L4/SHOC-2-like LRR" evidence="15">
    <location>
        <begin position="240"/>
        <end position="451"/>
    </location>
</feature>
<evidence type="ECO:0000259" key="14">
    <source>
        <dbReference type="Pfam" id="PF08263"/>
    </source>
</evidence>
<dbReference type="SMART" id="SM00369">
    <property type="entry name" value="LRR_TYP"/>
    <property type="match status" value="9"/>
</dbReference>
<dbReference type="FunFam" id="3.80.10.10:FF:000111">
    <property type="entry name" value="LRR receptor-like serine/threonine-protein kinase ERECTA"/>
    <property type="match status" value="1"/>
</dbReference>
<keyword evidence="5 12" id="KW-0812">Transmembrane</keyword>
<gene>
    <name evidence="16" type="ORF">E3N88_29533</name>
</gene>
<evidence type="ECO:0000256" key="13">
    <source>
        <dbReference type="SAM" id="SignalP"/>
    </source>
</evidence>
<evidence type="ECO:0000256" key="5">
    <source>
        <dbReference type="ARBA" id="ARBA00022692"/>
    </source>
</evidence>
<dbReference type="Pfam" id="PF23598">
    <property type="entry name" value="LRR_14"/>
    <property type="match status" value="1"/>
</dbReference>
<dbReference type="GO" id="GO:0006952">
    <property type="term" value="P:defense response"/>
    <property type="evidence" value="ECO:0007669"/>
    <property type="project" value="UniProtKB-ARBA"/>
</dbReference>
<dbReference type="InterPro" id="IPR013210">
    <property type="entry name" value="LRR_N_plant-typ"/>
</dbReference>
<keyword evidence="9 12" id="KW-0472">Membrane</keyword>
<feature type="signal peptide" evidence="13">
    <location>
        <begin position="1"/>
        <end position="18"/>
    </location>
</feature>
<evidence type="ECO:0000256" key="8">
    <source>
        <dbReference type="ARBA" id="ARBA00022989"/>
    </source>
</evidence>
<feature type="domain" description="Leucine-rich repeat-containing N-terminal plant-type" evidence="14">
    <location>
        <begin position="33"/>
        <end position="69"/>
    </location>
</feature>
<dbReference type="GO" id="GO:0005886">
    <property type="term" value="C:plasma membrane"/>
    <property type="evidence" value="ECO:0007669"/>
    <property type="project" value="UniProtKB-SubCell"/>
</dbReference>
<evidence type="ECO:0000313" key="17">
    <source>
        <dbReference type="Proteomes" id="UP000326396"/>
    </source>
</evidence>
<evidence type="ECO:0000256" key="10">
    <source>
        <dbReference type="ARBA" id="ARBA00023170"/>
    </source>
</evidence>
<comment type="subcellular location">
    <subcellularLocation>
        <location evidence="1">Cell membrane</location>
        <topology evidence="1">Single-pass type I membrane protein</topology>
    </subcellularLocation>
</comment>
<keyword evidence="17" id="KW-1185">Reference proteome</keyword>
<evidence type="ECO:0000256" key="3">
    <source>
        <dbReference type="ARBA" id="ARBA00022475"/>
    </source>
</evidence>
<dbReference type="FunFam" id="3.80.10.10:FF:000095">
    <property type="entry name" value="LRR receptor-like serine/threonine-protein kinase GSO1"/>
    <property type="match status" value="1"/>
</dbReference>
<evidence type="ECO:0000256" key="1">
    <source>
        <dbReference type="ARBA" id="ARBA00004251"/>
    </source>
</evidence>